<name>A0A2S5A620_9SPHI</name>
<evidence type="ECO:0000313" key="3">
    <source>
        <dbReference type="EMBL" id="POY38028.1"/>
    </source>
</evidence>
<dbReference type="NCBIfam" id="TIGR04183">
    <property type="entry name" value="Por_Secre_tail"/>
    <property type="match status" value="1"/>
</dbReference>
<dbReference type="InterPro" id="IPR026444">
    <property type="entry name" value="Secre_tail"/>
</dbReference>
<evidence type="ECO:0000313" key="4">
    <source>
        <dbReference type="Proteomes" id="UP000236893"/>
    </source>
</evidence>
<feature type="chain" id="PRO_5015608757" description="Secretion system C-terminal sorting domain-containing protein" evidence="1">
    <location>
        <begin position="20"/>
        <end position="179"/>
    </location>
</feature>
<proteinExistence type="predicted"/>
<dbReference type="OrthoDB" id="9806009at2"/>
<evidence type="ECO:0000259" key="2">
    <source>
        <dbReference type="Pfam" id="PF18962"/>
    </source>
</evidence>
<dbReference type="Pfam" id="PF18962">
    <property type="entry name" value="Por_Secre_tail"/>
    <property type="match status" value="1"/>
</dbReference>
<dbReference type="RefSeq" id="WP_103788158.1">
    <property type="nucleotide sequence ID" value="NZ_PQVF01000003.1"/>
</dbReference>
<gene>
    <name evidence="3" type="ORF">C3K47_05755</name>
</gene>
<organism evidence="3 4">
    <name type="scientific">Solitalea longa</name>
    <dbReference type="NCBI Taxonomy" id="2079460"/>
    <lineage>
        <taxon>Bacteria</taxon>
        <taxon>Pseudomonadati</taxon>
        <taxon>Bacteroidota</taxon>
        <taxon>Sphingobacteriia</taxon>
        <taxon>Sphingobacteriales</taxon>
        <taxon>Sphingobacteriaceae</taxon>
        <taxon>Solitalea</taxon>
    </lineage>
</organism>
<dbReference type="AlphaFoldDB" id="A0A2S5A620"/>
<keyword evidence="1" id="KW-0732">Signal</keyword>
<evidence type="ECO:0000256" key="1">
    <source>
        <dbReference type="SAM" id="SignalP"/>
    </source>
</evidence>
<keyword evidence="4" id="KW-1185">Reference proteome</keyword>
<dbReference type="EMBL" id="PQVF01000003">
    <property type="protein sequence ID" value="POY38028.1"/>
    <property type="molecule type" value="Genomic_DNA"/>
</dbReference>
<reference evidence="3 4" key="1">
    <citation type="submission" date="2018-01" db="EMBL/GenBank/DDBJ databases">
        <authorList>
            <person name="Gaut B.S."/>
            <person name="Morton B.R."/>
            <person name="Clegg M.T."/>
            <person name="Duvall M.R."/>
        </authorList>
    </citation>
    <scope>NUCLEOTIDE SEQUENCE [LARGE SCALE GENOMIC DNA]</scope>
    <source>
        <strain evidence="3 4">HR-AV</strain>
    </source>
</reference>
<feature type="domain" description="Secretion system C-terminal sorting" evidence="2">
    <location>
        <begin position="102"/>
        <end position="174"/>
    </location>
</feature>
<feature type="signal peptide" evidence="1">
    <location>
        <begin position="1"/>
        <end position="19"/>
    </location>
</feature>
<comment type="caution">
    <text evidence="3">The sequence shown here is derived from an EMBL/GenBank/DDBJ whole genome shotgun (WGS) entry which is preliminary data.</text>
</comment>
<protein>
    <recommendedName>
        <fullName evidence="2">Secretion system C-terminal sorting domain-containing protein</fullName>
    </recommendedName>
</protein>
<dbReference type="Proteomes" id="UP000236893">
    <property type="component" value="Unassembled WGS sequence"/>
</dbReference>
<accession>A0A2S5A620</accession>
<sequence>MKSVLCLCLGLLFFNGLKAQVSVRNPDVVKRQIADINQYVFASGGGFSQTSDGVSLQYCIGEPIIQTLVVNSNSLTQGFEQPHLLSNRFTELLEVKGFDLVLYPNPTNFLTKVKFVLDEPANVRVEVLDQLGRILSTFSKKYERGNVEIPIDVKHLAVGGYYVEVYINNNKYERALAIE</sequence>